<organism evidence="1 2">
    <name type="scientific">Halocaridina rubra</name>
    <name type="common">Hawaiian red shrimp</name>
    <dbReference type="NCBI Taxonomy" id="373956"/>
    <lineage>
        <taxon>Eukaryota</taxon>
        <taxon>Metazoa</taxon>
        <taxon>Ecdysozoa</taxon>
        <taxon>Arthropoda</taxon>
        <taxon>Crustacea</taxon>
        <taxon>Multicrustacea</taxon>
        <taxon>Malacostraca</taxon>
        <taxon>Eumalacostraca</taxon>
        <taxon>Eucarida</taxon>
        <taxon>Decapoda</taxon>
        <taxon>Pleocyemata</taxon>
        <taxon>Caridea</taxon>
        <taxon>Atyoidea</taxon>
        <taxon>Atyidae</taxon>
        <taxon>Halocaridina</taxon>
    </lineage>
</organism>
<gene>
    <name evidence="1" type="ORF">SK128_015367</name>
</gene>
<name>A0AAN9AE10_HALRR</name>
<evidence type="ECO:0000313" key="1">
    <source>
        <dbReference type="EMBL" id="KAK7084924.1"/>
    </source>
</evidence>
<keyword evidence="2" id="KW-1185">Reference proteome</keyword>
<dbReference type="AlphaFoldDB" id="A0AAN9AE10"/>
<evidence type="ECO:0000313" key="2">
    <source>
        <dbReference type="Proteomes" id="UP001381693"/>
    </source>
</evidence>
<dbReference type="EMBL" id="JAXCGZ010001944">
    <property type="protein sequence ID" value="KAK7084924.1"/>
    <property type="molecule type" value="Genomic_DNA"/>
</dbReference>
<proteinExistence type="predicted"/>
<accession>A0AAN9AE10</accession>
<sequence length="195" mass="21203">MPRLESTPILGERGLLLNLSPIATQSNTDDTAVLDNKENHLVENPTTPVKSHEIVRANRVPFSPHVKNTVVAATSCATEIPESRFDVVTRLVPLTEKLPSFTEVNFSDLTCQKSPAASGISLPASSEECISKSFDDDGSKEVRLELENILKQLDRIFPLSQSESQVSTPTDARDIVEAACELGDVLTEYVNAVPS</sequence>
<dbReference type="Proteomes" id="UP001381693">
    <property type="component" value="Unassembled WGS sequence"/>
</dbReference>
<reference evidence="1 2" key="1">
    <citation type="submission" date="2023-11" db="EMBL/GenBank/DDBJ databases">
        <title>Halocaridina rubra genome assembly.</title>
        <authorList>
            <person name="Smith C."/>
        </authorList>
    </citation>
    <scope>NUCLEOTIDE SEQUENCE [LARGE SCALE GENOMIC DNA]</scope>
    <source>
        <strain evidence="1">EP-1</strain>
        <tissue evidence="1">Whole</tissue>
    </source>
</reference>
<comment type="caution">
    <text evidence="1">The sequence shown here is derived from an EMBL/GenBank/DDBJ whole genome shotgun (WGS) entry which is preliminary data.</text>
</comment>
<protein>
    <submittedName>
        <fullName evidence="1">Uncharacterized protein</fullName>
    </submittedName>
</protein>